<dbReference type="EMBL" id="JARAWC010000012">
    <property type="protein sequence ID" value="MDX2961648.1"/>
    <property type="molecule type" value="Genomic_DNA"/>
</dbReference>
<dbReference type="AlphaFoldDB" id="A0A0L0K8N0"/>
<protein>
    <submittedName>
        <fullName evidence="1">Uncharacterized protein</fullName>
    </submittedName>
</protein>
<reference evidence="4" key="2">
    <citation type="submission" date="2014-07" db="EMBL/GenBank/DDBJ databases">
        <title>Genome sequencing of plant-pathogenic Streptomyces species.</title>
        <authorList>
            <person name="Harrison J."/>
            <person name="Sapp M."/>
            <person name="Thwaites R."/>
            <person name="Studholme D.J."/>
        </authorList>
    </citation>
    <scope>NUCLEOTIDE SEQUENCE [LARGE SCALE GENOMIC DNA]</scope>
    <source>
        <strain evidence="4">NCPPB 4445</strain>
    </source>
</reference>
<evidence type="ECO:0000313" key="4">
    <source>
        <dbReference type="Proteomes" id="UP000037151"/>
    </source>
</evidence>
<dbReference type="EMBL" id="JPPY01000113">
    <property type="protein sequence ID" value="KND34211.1"/>
    <property type="molecule type" value="Genomic_DNA"/>
</dbReference>
<evidence type="ECO:0000313" key="3">
    <source>
        <dbReference type="EMBL" id="MDX3016483.1"/>
    </source>
</evidence>
<dbReference type="STRING" id="42234.IQ63_16700"/>
<evidence type="ECO:0000313" key="5">
    <source>
        <dbReference type="Proteomes" id="UP001272987"/>
    </source>
</evidence>
<dbReference type="GeneID" id="69804456"/>
<name>A0A0L0K8N0_9ACTN</name>
<dbReference type="OrthoDB" id="4333217at2"/>
<dbReference type="EMBL" id="JARAWP010000001">
    <property type="protein sequence ID" value="MDX3016483.1"/>
    <property type="molecule type" value="Genomic_DNA"/>
</dbReference>
<dbReference type="RefSeq" id="WP_010351617.1">
    <property type="nucleotide sequence ID" value="NZ_BCMK01000011.1"/>
</dbReference>
<organism evidence="1 4">
    <name type="scientific">Streptomyces acidiscabies</name>
    <dbReference type="NCBI Taxonomy" id="42234"/>
    <lineage>
        <taxon>Bacteria</taxon>
        <taxon>Bacillati</taxon>
        <taxon>Actinomycetota</taxon>
        <taxon>Actinomycetes</taxon>
        <taxon>Kitasatosporales</taxon>
        <taxon>Streptomycetaceae</taxon>
        <taxon>Streptomyces</taxon>
    </lineage>
</organism>
<keyword evidence="5" id="KW-1185">Reference proteome</keyword>
<sequence>MPAALVTAALEQAVQWRYGTSGAVALLLISVGIKARIPTLTSIGAVMLAALMTTPAVSS</sequence>
<dbReference type="Proteomes" id="UP001272987">
    <property type="component" value="Unassembled WGS sequence"/>
</dbReference>
<dbReference type="Proteomes" id="UP001282288">
    <property type="component" value="Unassembled WGS sequence"/>
</dbReference>
<reference evidence="2 5" key="3">
    <citation type="journal article" date="2023" name="Microb. Genom.">
        <title>Mesoterricola silvestris gen. nov., sp. nov., Mesoterricola sediminis sp. nov., Geothrix oryzae sp. nov., Geothrix edaphica sp. nov., Geothrix rubra sp. nov., and Geothrix limicola sp. nov., six novel members of Acidobacteriota isolated from soils.</title>
        <authorList>
            <person name="Weisberg A.J."/>
            <person name="Pearce E."/>
            <person name="Kramer C.G."/>
            <person name="Chang J.H."/>
            <person name="Clarke C.R."/>
        </authorList>
    </citation>
    <scope>NUCLEOTIDE SEQUENCE [LARGE SCALE GENOMIC DNA]</scope>
    <source>
        <strain evidence="3 5">NB05-1H</strain>
        <strain evidence="2">NRRL_B-16521</strain>
    </source>
</reference>
<accession>A0A0L0K8N0</accession>
<gene>
    <name evidence="1" type="ORF">IQ63_16700</name>
    <name evidence="2" type="ORF">PV399_18270</name>
    <name evidence="3" type="ORF">PV666_01100</name>
</gene>
<comment type="caution">
    <text evidence="1">The sequence shown here is derived from an EMBL/GenBank/DDBJ whole genome shotgun (WGS) entry which is preliminary data.</text>
</comment>
<evidence type="ECO:0000313" key="1">
    <source>
        <dbReference type="EMBL" id="KND34211.1"/>
    </source>
</evidence>
<proteinExistence type="predicted"/>
<dbReference type="Proteomes" id="UP000037151">
    <property type="component" value="Unassembled WGS sequence"/>
</dbReference>
<reference evidence="1" key="1">
    <citation type="submission" date="2014-07" db="EMBL/GenBank/DDBJ databases">
        <title>A systematic study of Ichneumonosoma Meijere, Pelmatops Enderlein, Pseudopelmatops Shiraki and Soita Walker (Diptera: Tephritidae).</title>
        <authorList>
            <person name="Chen X.-L."/>
            <person name="Norrbom A."/>
            <person name="Zhu C.-D."/>
        </authorList>
    </citation>
    <scope>NUCLEOTIDE SEQUENCE</scope>
    <source>
        <strain evidence="1">NCPPB 4445</strain>
    </source>
</reference>
<evidence type="ECO:0000313" key="2">
    <source>
        <dbReference type="EMBL" id="MDX2961648.1"/>
    </source>
</evidence>